<dbReference type="Pfam" id="PF13413">
    <property type="entry name" value="HTH_25"/>
    <property type="match status" value="1"/>
</dbReference>
<keyword evidence="2" id="KW-1133">Transmembrane helix</keyword>
<feature type="compositionally biased region" description="Low complexity" evidence="1">
    <location>
        <begin position="271"/>
        <end position="288"/>
    </location>
</feature>
<evidence type="ECO:0000259" key="3">
    <source>
        <dbReference type="SMART" id="SM00530"/>
    </source>
</evidence>
<proteinExistence type="predicted"/>
<evidence type="ECO:0000313" key="5">
    <source>
        <dbReference type="Proteomes" id="UP000237218"/>
    </source>
</evidence>
<comment type="caution">
    <text evidence="4">The sequence shown here is derived from an EMBL/GenBank/DDBJ whole genome shotgun (WGS) entry which is preliminary data.</text>
</comment>
<dbReference type="InterPro" id="IPR050400">
    <property type="entry name" value="Bact_Cytoskel_RodZ"/>
</dbReference>
<protein>
    <submittedName>
        <fullName evidence="4">DUF4115 domain-containing protein</fullName>
    </submittedName>
</protein>
<dbReference type="PANTHER" id="PTHR34475:SF1">
    <property type="entry name" value="CYTOSKELETON PROTEIN RODZ"/>
    <property type="match status" value="1"/>
</dbReference>
<feature type="region of interest" description="Disordered" evidence="1">
    <location>
        <begin position="168"/>
        <end position="291"/>
    </location>
</feature>
<evidence type="ECO:0000313" key="4">
    <source>
        <dbReference type="EMBL" id="POS61570.1"/>
    </source>
</evidence>
<dbReference type="SMART" id="SM00530">
    <property type="entry name" value="HTH_XRE"/>
    <property type="match status" value="1"/>
</dbReference>
<dbReference type="InterPro" id="IPR010982">
    <property type="entry name" value="Lambda_DNA-bd_dom_sf"/>
</dbReference>
<feature type="compositionally biased region" description="Low complexity" evidence="1">
    <location>
        <begin position="198"/>
        <end position="207"/>
    </location>
</feature>
<keyword evidence="2" id="KW-0472">Membrane</keyword>
<evidence type="ECO:0000256" key="2">
    <source>
        <dbReference type="SAM" id="Phobius"/>
    </source>
</evidence>
<keyword evidence="2" id="KW-0812">Transmembrane</keyword>
<accession>A0ABX4ZLB2</accession>
<keyword evidence="5" id="KW-1185">Reference proteome</keyword>
<dbReference type="InterPro" id="IPR025194">
    <property type="entry name" value="RodZ-like_C"/>
</dbReference>
<feature type="compositionally biased region" description="Polar residues" evidence="1">
    <location>
        <begin position="250"/>
        <end position="270"/>
    </location>
</feature>
<reference evidence="4 5" key="1">
    <citation type="submission" date="2018-02" db="EMBL/GenBank/DDBJ databases">
        <title>Draft genome sequences of four Parasaccharibacter apium strains isolated from honey bees.</title>
        <authorList>
            <person name="Corby-Harris V.L."/>
            <person name="Anderson K.E."/>
        </authorList>
    </citation>
    <scope>NUCLEOTIDE SEQUENCE [LARGE SCALE GENOMIC DNA]</scope>
    <source>
        <strain evidence="4 5">B8</strain>
    </source>
</reference>
<dbReference type="Gene3D" id="1.10.260.40">
    <property type="entry name" value="lambda repressor-like DNA-binding domains"/>
    <property type="match status" value="1"/>
</dbReference>
<organism evidence="4 5">
    <name type="scientific">Parasaccharibacter apium</name>
    <dbReference type="NCBI Taxonomy" id="1510841"/>
    <lineage>
        <taxon>Bacteria</taxon>
        <taxon>Pseudomonadati</taxon>
        <taxon>Pseudomonadota</taxon>
        <taxon>Alphaproteobacteria</taxon>
        <taxon>Acetobacterales</taxon>
        <taxon>Acetobacteraceae</taxon>
        <taxon>Parasaccharibacter</taxon>
    </lineage>
</organism>
<feature type="compositionally biased region" description="Low complexity" evidence="1">
    <location>
        <begin position="168"/>
        <end position="182"/>
    </location>
</feature>
<dbReference type="PANTHER" id="PTHR34475">
    <property type="match status" value="1"/>
</dbReference>
<dbReference type="SUPFAM" id="SSF47413">
    <property type="entry name" value="lambda repressor-like DNA-binding domains"/>
    <property type="match status" value="1"/>
</dbReference>
<gene>
    <name evidence="4" type="ORF">ASQ42_07975</name>
</gene>
<feature type="domain" description="HTH cro/C1-type" evidence="3">
    <location>
        <begin position="27"/>
        <end position="88"/>
    </location>
</feature>
<name>A0ABX4ZLB2_9PROT</name>
<dbReference type="Pfam" id="PF13464">
    <property type="entry name" value="RodZ_C"/>
    <property type="match status" value="1"/>
</dbReference>
<dbReference type="EMBL" id="LMYI01000014">
    <property type="protein sequence ID" value="POS61570.1"/>
    <property type="molecule type" value="Genomic_DNA"/>
</dbReference>
<feature type="transmembrane region" description="Helical" evidence="2">
    <location>
        <begin position="121"/>
        <end position="142"/>
    </location>
</feature>
<sequence length="397" mass="40840">MRKRGDVMDDKAGQNMAGQSSATLGARLMARRKELGWRLEDVEAYLKVRLATLQAIEGGRYAELPDKVYALGFIKSYARLLGMESEEFMQQARQELSSLAPPRQSVHLVLPGPQEGRSAGLWVLLAVGLVVIAGGYAGWYHFSSHGQLASSVLPSHLAETGETPAAAVPPVATQPTVPSPAAGQSATAQPTAPVLSSGAQGAATGAGDTPKDTPDLPPAPEAVSPAATAMPSTVDAAGNEVPRNEGDHQAGSSSGDSVTGNAPSAMETSKAQSPQPTPAQQAPAPSQEAADRVAILAREDSWVQVTDASGKVLLVRVLKKGESWQGTAGETYRVTSGNAGGVVFQAGNVVSAPLGLRGRVVRNVTVDAASVEQGHYGYGSLATGAGEVPGPADKRSQ</sequence>
<dbReference type="InterPro" id="IPR001387">
    <property type="entry name" value="Cro/C1-type_HTH"/>
</dbReference>
<evidence type="ECO:0000256" key="1">
    <source>
        <dbReference type="SAM" id="MobiDB-lite"/>
    </source>
</evidence>
<dbReference type="Proteomes" id="UP000237218">
    <property type="component" value="Unassembled WGS sequence"/>
</dbReference>